<name>A0A8H5ERM7_9AGAR</name>
<reference evidence="2 3" key="1">
    <citation type="journal article" date="2020" name="ISME J.">
        <title>Uncovering the hidden diversity of litter-decomposition mechanisms in mushroom-forming fungi.</title>
        <authorList>
            <person name="Floudas D."/>
            <person name="Bentzer J."/>
            <person name="Ahren D."/>
            <person name="Johansson T."/>
            <person name="Persson P."/>
            <person name="Tunlid A."/>
        </authorList>
    </citation>
    <scope>NUCLEOTIDE SEQUENCE [LARGE SCALE GENOMIC DNA]</scope>
    <source>
        <strain evidence="2 3">CBS 101986</strain>
    </source>
</reference>
<evidence type="ECO:0000313" key="2">
    <source>
        <dbReference type="EMBL" id="KAF5309880.1"/>
    </source>
</evidence>
<protein>
    <submittedName>
        <fullName evidence="2">Uncharacterized protein</fullName>
    </submittedName>
</protein>
<sequence length="134" mass="14839">MSFPRLAQSEQTRTIPERNSDLPLAISQSCTDNFAALHHGQLALHLVHLLGHDMQRANSHGRRAGIGCACPVTNGSQSSVRPLRPIHRMDDGVGVDEQAHPMSMNSDSHRFLVLPTPRAPIIEQRKVTSEHKQE</sequence>
<keyword evidence="3" id="KW-1185">Reference proteome</keyword>
<evidence type="ECO:0000313" key="3">
    <source>
        <dbReference type="Proteomes" id="UP000567179"/>
    </source>
</evidence>
<dbReference type="AlphaFoldDB" id="A0A8H5ERM7"/>
<accession>A0A8H5ERM7</accession>
<proteinExistence type="predicted"/>
<dbReference type="Proteomes" id="UP000567179">
    <property type="component" value="Unassembled WGS sequence"/>
</dbReference>
<comment type="caution">
    <text evidence="2">The sequence shown here is derived from an EMBL/GenBank/DDBJ whole genome shotgun (WGS) entry which is preliminary data.</text>
</comment>
<evidence type="ECO:0000256" key="1">
    <source>
        <dbReference type="SAM" id="MobiDB-lite"/>
    </source>
</evidence>
<dbReference type="EMBL" id="JAACJJ010000058">
    <property type="protein sequence ID" value="KAF5309880.1"/>
    <property type="molecule type" value="Genomic_DNA"/>
</dbReference>
<feature type="region of interest" description="Disordered" evidence="1">
    <location>
        <begin position="1"/>
        <end position="20"/>
    </location>
</feature>
<organism evidence="2 3">
    <name type="scientific">Psilocybe cf. subviscida</name>
    <dbReference type="NCBI Taxonomy" id="2480587"/>
    <lineage>
        <taxon>Eukaryota</taxon>
        <taxon>Fungi</taxon>
        <taxon>Dikarya</taxon>
        <taxon>Basidiomycota</taxon>
        <taxon>Agaricomycotina</taxon>
        <taxon>Agaricomycetes</taxon>
        <taxon>Agaricomycetidae</taxon>
        <taxon>Agaricales</taxon>
        <taxon>Agaricineae</taxon>
        <taxon>Strophariaceae</taxon>
        <taxon>Psilocybe</taxon>
    </lineage>
</organism>
<gene>
    <name evidence="2" type="ORF">D9619_010564</name>
</gene>